<dbReference type="AlphaFoldDB" id="A0AAP4PZZ6"/>
<dbReference type="Proteomes" id="UP001171508">
    <property type="component" value="Unassembled WGS sequence"/>
</dbReference>
<evidence type="ECO:0000313" key="3">
    <source>
        <dbReference type="Proteomes" id="UP001171508"/>
    </source>
</evidence>
<comment type="caution">
    <text evidence="2">The sequence shown here is derived from an EMBL/GenBank/DDBJ whole genome shotgun (WGS) entry which is preliminary data.</text>
</comment>
<dbReference type="EMBL" id="JAQJJM010000014">
    <property type="protein sequence ID" value="MDN5132359.1"/>
    <property type="molecule type" value="Genomic_DNA"/>
</dbReference>
<feature type="coiled-coil region" evidence="1">
    <location>
        <begin position="159"/>
        <end position="186"/>
    </location>
</feature>
<keyword evidence="1" id="KW-0175">Coiled coil</keyword>
<dbReference type="RefSeq" id="WP_152057345.1">
    <property type="nucleotide sequence ID" value="NZ_CABVRU010000007.1"/>
</dbReference>
<evidence type="ECO:0008006" key="4">
    <source>
        <dbReference type="Google" id="ProtNLM"/>
    </source>
</evidence>
<protein>
    <recommendedName>
        <fullName evidence="4">Lipoprotein</fullName>
    </recommendedName>
</protein>
<gene>
    <name evidence="2" type="ORF">PJV92_06440</name>
</gene>
<evidence type="ECO:0000256" key="1">
    <source>
        <dbReference type="SAM" id="Coils"/>
    </source>
</evidence>
<reference evidence="2" key="2">
    <citation type="submission" date="2023-01" db="EMBL/GenBank/DDBJ databases">
        <authorList>
            <person name="Uljanovas D."/>
        </authorList>
    </citation>
    <scope>NUCLEOTIDE SEQUENCE</scope>
    <source>
        <strain evidence="2">H19</strain>
    </source>
</reference>
<accession>A0AAP4PZZ6</accession>
<reference evidence="2" key="1">
    <citation type="journal article" date="2023" name="Microorganisms">
        <title>Genomic Characterization of Arcobacter butzleri Strains Isolated from Various Sources in Lithuania.</title>
        <authorList>
            <person name="Uljanovas D."/>
            <person name="Golz G."/>
            <person name="Fleischmann S."/>
            <person name="Kudirkiene E."/>
            <person name="Kasetiene N."/>
            <person name="Grineviciene A."/>
            <person name="Tamuleviciene E."/>
            <person name="Aksomaitiene J."/>
            <person name="Alter T."/>
            <person name="Malakauskas M."/>
        </authorList>
    </citation>
    <scope>NUCLEOTIDE SEQUENCE</scope>
    <source>
        <strain evidence="2">H19</strain>
    </source>
</reference>
<name>A0AAP4PZZ6_9BACT</name>
<dbReference type="PROSITE" id="PS51257">
    <property type="entry name" value="PROKAR_LIPOPROTEIN"/>
    <property type="match status" value="1"/>
</dbReference>
<proteinExistence type="predicted"/>
<organism evidence="2 3">
    <name type="scientific">Aliarcobacter butzleri</name>
    <dbReference type="NCBI Taxonomy" id="28197"/>
    <lineage>
        <taxon>Bacteria</taxon>
        <taxon>Pseudomonadati</taxon>
        <taxon>Campylobacterota</taxon>
        <taxon>Epsilonproteobacteria</taxon>
        <taxon>Campylobacterales</taxon>
        <taxon>Arcobacteraceae</taxon>
        <taxon>Aliarcobacter</taxon>
    </lineage>
</organism>
<sequence length="377" mass="44444">MRNLFIYVFIIGLFIGCGKKEPTLPKNYENISFNDLMETMELKKTYSDNNSTIYESEVMDSKNYKNSNFYNYNEPMNSYCNAIGGEVNVFSILDKLDTNYLKEQIDYSKVSTFYCKKDNAILFTFFTEQIENPSKKYSQYKYYFVNSKILSNEVSNFLNKKDRNEFIKAENEKIKLNNKIQMAQNKVKLIDTKIKSIIDNSSQNSSLINYQKNNFKDVNGIYYFSVMNRIEKWGTNKIRLNFDGFYIFKEVENLREDFTNKVLNRVETNYRFKVKGYKNEDLIATSKFDIYDVFEINKDLDLSKVDVIIGFKQVNNPDIVRRCNDSKLLNAFTANPNSIKNLRGADCYQGYSYDAVLYNIIVYDYKTKEIVFYAVNE</sequence>
<evidence type="ECO:0000313" key="2">
    <source>
        <dbReference type="EMBL" id="MDN5132359.1"/>
    </source>
</evidence>